<dbReference type="InterPro" id="IPR050295">
    <property type="entry name" value="Plant_2OG-oxidoreductases"/>
</dbReference>
<evidence type="ECO:0000259" key="5">
    <source>
        <dbReference type="PROSITE" id="PS51471"/>
    </source>
</evidence>
<dbReference type="SUPFAM" id="SSF51197">
    <property type="entry name" value="Clavaminate synthase-like"/>
    <property type="match status" value="1"/>
</dbReference>
<dbReference type="Proteomes" id="UP000825935">
    <property type="component" value="Chromosome 34"/>
</dbReference>
<dbReference type="Pfam" id="PF03171">
    <property type="entry name" value="2OG-FeII_Oxy"/>
    <property type="match status" value="1"/>
</dbReference>
<sequence>MTGGEVCGLLVASPAAMENAASDHEDEVAMEGLKWEEPVQSVQELVEKVGVRKVPSMYIRPMKDRPTRAKRGAVAAIARDSWIMDRLPAIDYAALQDEKKRHFAAKELAMACEDWGAFYLINHPIPSSLLHAVQQVAKEFFQLSLQEKQVYANTPNSLIGYGSRMGTSKNTILDWGDYFLHYVWPIEDQAIDESWPRKPPHYRYIIGEYSKKVHKLYEALMGIFSENLGQESNYLGNYFGDGATHILRMNYYPPCPQPHLTLGLGSHSDAGGMTFLLQDEVPGLQLKKDNKWIMVNPLKDALLVNIGDQLQILSNGRYKSVEHRVVVNKHAPRITIAIFCNPADDNIISPAPEFIDKNNPPLYKSMTYGGFLLSFFKKGLDGKGYIESLKRKHQESCCI</sequence>
<dbReference type="EMBL" id="CM035439">
    <property type="protein sequence ID" value="KAH7283506.1"/>
    <property type="molecule type" value="Genomic_DNA"/>
</dbReference>
<evidence type="ECO:0000256" key="3">
    <source>
        <dbReference type="ARBA" id="ARBA00023004"/>
    </source>
</evidence>
<dbReference type="InterPro" id="IPR005123">
    <property type="entry name" value="Oxoglu/Fe-dep_dioxygenase_dom"/>
</dbReference>
<dbReference type="GO" id="GO:0046872">
    <property type="term" value="F:metal ion binding"/>
    <property type="evidence" value="ECO:0007669"/>
    <property type="project" value="UniProtKB-KW"/>
</dbReference>
<protein>
    <recommendedName>
        <fullName evidence="5">Fe2OG dioxygenase domain-containing protein</fullName>
    </recommendedName>
</protein>
<organism evidence="6 7">
    <name type="scientific">Ceratopteris richardii</name>
    <name type="common">Triangle waterfern</name>
    <dbReference type="NCBI Taxonomy" id="49495"/>
    <lineage>
        <taxon>Eukaryota</taxon>
        <taxon>Viridiplantae</taxon>
        <taxon>Streptophyta</taxon>
        <taxon>Embryophyta</taxon>
        <taxon>Tracheophyta</taxon>
        <taxon>Polypodiopsida</taxon>
        <taxon>Polypodiidae</taxon>
        <taxon>Polypodiales</taxon>
        <taxon>Pteridineae</taxon>
        <taxon>Pteridaceae</taxon>
        <taxon>Parkerioideae</taxon>
        <taxon>Ceratopteris</taxon>
    </lineage>
</organism>
<keyword evidence="3 4" id="KW-0408">Iron</keyword>
<gene>
    <name evidence="6" type="ORF">KP509_34G010300</name>
</gene>
<evidence type="ECO:0000256" key="2">
    <source>
        <dbReference type="ARBA" id="ARBA00022723"/>
    </source>
</evidence>
<dbReference type="Gene3D" id="2.60.120.330">
    <property type="entry name" value="B-lactam Antibiotic, Isopenicillin N Synthase, Chain"/>
    <property type="match status" value="1"/>
</dbReference>
<evidence type="ECO:0000313" key="6">
    <source>
        <dbReference type="EMBL" id="KAH7283506.1"/>
    </source>
</evidence>
<dbReference type="InterPro" id="IPR026992">
    <property type="entry name" value="DIOX_N"/>
</dbReference>
<comment type="similarity">
    <text evidence="1 4">Belongs to the iron/ascorbate-dependent oxidoreductase family.</text>
</comment>
<name>A0A8T2QIB4_CERRI</name>
<proteinExistence type="inferred from homology"/>
<dbReference type="PANTHER" id="PTHR47991">
    <property type="entry name" value="OXOGLUTARATE/IRON-DEPENDENT DIOXYGENASE"/>
    <property type="match status" value="1"/>
</dbReference>
<dbReference type="PROSITE" id="PS51471">
    <property type="entry name" value="FE2OG_OXY"/>
    <property type="match status" value="1"/>
</dbReference>
<evidence type="ECO:0000313" key="7">
    <source>
        <dbReference type="Proteomes" id="UP000825935"/>
    </source>
</evidence>
<dbReference type="InterPro" id="IPR027443">
    <property type="entry name" value="IPNS-like_sf"/>
</dbReference>
<keyword evidence="4" id="KW-0560">Oxidoreductase</keyword>
<evidence type="ECO:0000256" key="1">
    <source>
        <dbReference type="ARBA" id="ARBA00008056"/>
    </source>
</evidence>
<dbReference type="OrthoDB" id="288590at2759"/>
<dbReference type="FunFam" id="2.60.120.330:FF:000079">
    <property type="entry name" value="Protein SRG1"/>
    <property type="match status" value="1"/>
</dbReference>
<keyword evidence="2 4" id="KW-0479">Metal-binding</keyword>
<dbReference type="AlphaFoldDB" id="A0A8T2QIB4"/>
<dbReference type="InterPro" id="IPR044861">
    <property type="entry name" value="IPNS-like_FE2OG_OXY"/>
</dbReference>
<accession>A0A8T2QIB4</accession>
<dbReference type="GO" id="GO:0016491">
    <property type="term" value="F:oxidoreductase activity"/>
    <property type="evidence" value="ECO:0007669"/>
    <property type="project" value="UniProtKB-KW"/>
</dbReference>
<comment type="caution">
    <text evidence="6">The sequence shown here is derived from an EMBL/GenBank/DDBJ whole genome shotgun (WGS) entry which is preliminary data.</text>
</comment>
<dbReference type="Pfam" id="PF14226">
    <property type="entry name" value="DIOX_N"/>
    <property type="match status" value="1"/>
</dbReference>
<feature type="domain" description="Fe2OG dioxygenase" evidence="5">
    <location>
        <begin position="242"/>
        <end position="342"/>
    </location>
</feature>
<evidence type="ECO:0000256" key="4">
    <source>
        <dbReference type="RuleBase" id="RU003682"/>
    </source>
</evidence>
<keyword evidence="7" id="KW-1185">Reference proteome</keyword>
<reference evidence="6" key="1">
    <citation type="submission" date="2021-08" db="EMBL/GenBank/DDBJ databases">
        <title>WGS assembly of Ceratopteris richardii.</title>
        <authorList>
            <person name="Marchant D.B."/>
            <person name="Chen G."/>
            <person name="Jenkins J."/>
            <person name="Shu S."/>
            <person name="Leebens-Mack J."/>
            <person name="Grimwood J."/>
            <person name="Schmutz J."/>
            <person name="Soltis P."/>
            <person name="Soltis D."/>
            <person name="Chen Z.-H."/>
        </authorList>
    </citation>
    <scope>NUCLEOTIDE SEQUENCE</scope>
    <source>
        <strain evidence="6">Whitten #5841</strain>
        <tissue evidence="6">Leaf</tissue>
    </source>
</reference>
<dbReference type="OMA" id="IARDSWI"/>